<accession>A0A6J5TDQ5</accession>
<sequence length="578" mass="59468">MSETLGTNYPTKMPSLSDTANINDAFSLYHFGAGSEPTGTALTTAGQGGVTGALYRLYNNPSITGNMSLSGNLTVGGDLTVNGTQTIINTTNLAVSDSVIYLADSQYATDSVDIGFYGAYGTTGGDAGNHKHTGLVRDHGTGIWHLFSNGVEPTGQTVNLADSGLAYDWLKLKGVTLVNVADNVGITNLTGQDTQGVTNTSFAMPRIPSNTNDVLVSLTSTDTLTNKTLTSPKIATIVNTGTLTLPTSTDTLIGRATVDTLTNKTFNTADTGNFLKINGTNITDKVGTGKVVLDTAPTFATSIDASTTTFSALASASTLTVGYTGALANTTNISIGNTGTGVTKTINVGTGTQTGAIININLGVSSATATSTINLNGKTVLSGGGLASSTTAGAVEYDGKVTYSTPNTTNNRALVPASYYYSWTNGNYSFSTLASNAGYPAINLVVGTSYDVEALYLMAFNTGATTSTTVFSMAGTSAYTSDYYQLEYATSTSSMLGVPATMSTVYQAMNGTLTIGASAATTRYYVIKYKGIVRCTTAGTFYLSVTGSAPTANTIYPGSYVKATPIGSSTVTTIGTWV</sequence>
<reference evidence="1" key="1">
    <citation type="submission" date="2020-05" db="EMBL/GenBank/DDBJ databases">
        <authorList>
            <person name="Chiriac C."/>
            <person name="Salcher M."/>
            <person name="Ghai R."/>
            <person name="Kavagutti S V."/>
        </authorList>
    </citation>
    <scope>NUCLEOTIDE SEQUENCE</scope>
</reference>
<evidence type="ECO:0000313" key="1">
    <source>
        <dbReference type="EMBL" id="CAB5219079.1"/>
    </source>
</evidence>
<organism evidence="1">
    <name type="scientific">uncultured Caudovirales phage</name>
    <dbReference type="NCBI Taxonomy" id="2100421"/>
    <lineage>
        <taxon>Viruses</taxon>
        <taxon>Duplodnaviria</taxon>
        <taxon>Heunggongvirae</taxon>
        <taxon>Uroviricota</taxon>
        <taxon>Caudoviricetes</taxon>
        <taxon>Peduoviridae</taxon>
        <taxon>Maltschvirus</taxon>
        <taxon>Maltschvirus maltsch</taxon>
    </lineage>
</organism>
<name>A0A6J5TDQ5_9CAUD</name>
<dbReference type="EMBL" id="LR798269">
    <property type="protein sequence ID" value="CAB5219079.1"/>
    <property type="molecule type" value="Genomic_DNA"/>
</dbReference>
<protein>
    <submittedName>
        <fullName evidence="1">Uncharacterized protein</fullName>
    </submittedName>
</protein>
<proteinExistence type="predicted"/>
<gene>
    <name evidence="1" type="ORF">UFOVP222_23</name>
</gene>